<name>A0A7W9LR85_9ACTN</name>
<reference evidence="2 3" key="1">
    <citation type="submission" date="2020-08" db="EMBL/GenBank/DDBJ databases">
        <title>Sequencing the genomes of 1000 actinobacteria strains.</title>
        <authorList>
            <person name="Klenk H.-P."/>
        </authorList>
    </citation>
    <scope>NUCLEOTIDE SEQUENCE [LARGE SCALE GENOMIC DNA]</scope>
    <source>
        <strain evidence="2 3">DSM 40084</strain>
    </source>
</reference>
<accession>A0A7W9LR85</accession>
<dbReference type="AlphaFoldDB" id="A0A7W9LR85"/>
<evidence type="ECO:0000313" key="3">
    <source>
        <dbReference type="Proteomes" id="UP000590647"/>
    </source>
</evidence>
<sequence length="159" mass="17417">MAEAERLALPDVVDARRPRRVAHRVEPHGVALGREGLLQLEGVVEVVLDGPLVPAGDHQDVVQPRRCRLLDDVLDGRLVDDRQHLLGRRLRGGQEAGTETGGRDDRLAHGAGGVTGVKGWGSIMRPMLAGGDESAPRATWERVVELEISWTNRLWPHTT</sequence>
<organism evidence="2 3">
    <name type="scientific">Streptomyces caelestis</name>
    <dbReference type="NCBI Taxonomy" id="36816"/>
    <lineage>
        <taxon>Bacteria</taxon>
        <taxon>Bacillati</taxon>
        <taxon>Actinomycetota</taxon>
        <taxon>Actinomycetes</taxon>
        <taxon>Kitasatosporales</taxon>
        <taxon>Streptomycetaceae</taxon>
        <taxon>Streptomyces</taxon>
    </lineage>
</organism>
<evidence type="ECO:0000313" key="2">
    <source>
        <dbReference type="EMBL" id="MBB5793258.1"/>
    </source>
</evidence>
<gene>
    <name evidence="2" type="ORF">HDA41_001222</name>
</gene>
<protein>
    <submittedName>
        <fullName evidence="2">Uncharacterized protein</fullName>
    </submittedName>
</protein>
<dbReference type="Proteomes" id="UP000590647">
    <property type="component" value="Unassembled WGS sequence"/>
</dbReference>
<proteinExistence type="predicted"/>
<keyword evidence="3" id="KW-1185">Reference proteome</keyword>
<feature type="region of interest" description="Disordered" evidence="1">
    <location>
        <begin position="90"/>
        <end position="111"/>
    </location>
</feature>
<comment type="caution">
    <text evidence="2">The sequence shown here is derived from an EMBL/GenBank/DDBJ whole genome shotgun (WGS) entry which is preliminary data.</text>
</comment>
<dbReference type="EMBL" id="JACHNE010000001">
    <property type="protein sequence ID" value="MBB5793258.1"/>
    <property type="molecule type" value="Genomic_DNA"/>
</dbReference>
<evidence type="ECO:0000256" key="1">
    <source>
        <dbReference type="SAM" id="MobiDB-lite"/>
    </source>
</evidence>